<keyword evidence="6 8" id="KW-0472">Membrane</keyword>
<keyword evidence="5 8" id="KW-1133">Transmembrane helix</keyword>
<evidence type="ECO:0000256" key="3">
    <source>
        <dbReference type="ARBA" id="ARBA00022692"/>
    </source>
</evidence>
<evidence type="ECO:0000256" key="6">
    <source>
        <dbReference type="ARBA" id="ARBA00023136"/>
    </source>
</evidence>
<proteinExistence type="predicted"/>
<gene>
    <name evidence="10" type="ORF">DNL40_04315</name>
</gene>
<feature type="domain" description="Lycopene cyclase" evidence="9">
    <location>
        <begin position="2"/>
        <end position="86"/>
    </location>
</feature>
<evidence type="ECO:0000313" key="11">
    <source>
        <dbReference type="Proteomes" id="UP000248783"/>
    </source>
</evidence>
<sequence>MTYATMALPFLGLALATLATAAVLRRPDRRWWLATAATVVALVVLTIVFDNVMIAADLFRYDHSHLSGVRLGQAPVEDLAWPLVAGIGLPALALLLAPPEESQ</sequence>
<organism evidence="10 11">
    <name type="scientific">Xylanimonas oleitrophica</name>
    <dbReference type="NCBI Taxonomy" id="2607479"/>
    <lineage>
        <taxon>Bacteria</taxon>
        <taxon>Bacillati</taxon>
        <taxon>Actinomycetota</taxon>
        <taxon>Actinomycetes</taxon>
        <taxon>Micrococcales</taxon>
        <taxon>Promicromonosporaceae</taxon>
        <taxon>Xylanimonas</taxon>
    </lineage>
</organism>
<keyword evidence="7" id="KW-0413">Isomerase</keyword>
<dbReference type="GO" id="GO:0016020">
    <property type="term" value="C:membrane"/>
    <property type="evidence" value="ECO:0007669"/>
    <property type="project" value="UniProtKB-SubCell"/>
</dbReference>
<comment type="caution">
    <text evidence="10">The sequence shown here is derived from an EMBL/GenBank/DDBJ whole genome shotgun (WGS) entry which is preliminary data.</text>
</comment>
<evidence type="ECO:0000313" key="10">
    <source>
        <dbReference type="EMBL" id="PZR54164.1"/>
    </source>
</evidence>
<evidence type="ECO:0000259" key="9">
    <source>
        <dbReference type="Pfam" id="PF18916"/>
    </source>
</evidence>
<keyword evidence="11" id="KW-1185">Reference proteome</keyword>
<protein>
    <submittedName>
        <fullName evidence="10">Lycopene cyclase</fullName>
    </submittedName>
</protein>
<comment type="pathway">
    <text evidence="2">Carotenoid biosynthesis.</text>
</comment>
<evidence type="ECO:0000256" key="8">
    <source>
        <dbReference type="SAM" id="Phobius"/>
    </source>
</evidence>
<dbReference type="RefSeq" id="WP_111250021.1">
    <property type="nucleotide sequence ID" value="NZ_QKWH01000002.1"/>
</dbReference>
<evidence type="ECO:0000256" key="5">
    <source>
        <dbReference type="ARBA" id="ARBA00022989"/>
    </source>
</evidence>
<dbReference type="Pfam" id="PF18916">
    <property type="entry name" value="Lycopene_cyc"/>
    <property type="match status" value="1"/>
</dbReference>
<evidence type="ECO:0000256" key="1">
    <source>
        <dbReference type="ARBA" id="ARBA00004141"/>
    </source>
</evidence>
<dbReference type="InterPro" id="IPR017825">
    <property type="entry name" value="Lycopene_cyclase_dom"/>
</dbReference>
<dbReference type="GO" id="GO:0016872">
    <property type="term" value="F:intramolecular lyase activity"/>
    <property type="evidence" value="ECO:0007669"/>
    <property type="project" value="InterPro"/>
</dbReference>
<keyword evidence="4" id="KW-0125">Carotenoid biosynthesis</keyword>
<comment type="subcellular location">
    <subcellularLocation>
        <location evidence="1">Membrane</location>
        <topology evidence="1">Multi-pass membrane protein</topology>
    </subcellularLocation>
</comment>
<dbReference type="GO" id="GO:0016117">
    <property type="term" value="P:carotenoid biosynthetic process"/>
    <property type="evidence" value="ECO:0007669"/>
    <property type="project" value="UniProtKB-KW"/>
</dbReference>
<keyword evidence="3 8" id="KW-0812">Transmembrane</keyword>
<accession>A0A2W5Y760</accession>
<reference evidence="10 11" key="1">
    <citation type="submission" date="2018-06" db="EMBL/GenBank/DDBJ databases">
        <title>Whole genome sequencing of a novel hydrocarbon degrading bacterial strain, PW21 isolated from oil contaminated produced water sample.</title>
        <authorList>
            <person name="Nagkirti P."/>
            <person name="Shaikh A."/>
            <person name="Gowdaman V."/>
            <person name="Engineer A.E."/>
            <person name="Dagar S."/>
            <person name="Dhakephalkar P.K."/>
        </authorList>
    </citation>
    <scope>NUCLEOTIDE SEQUENCE [LARGE SCALE GENOMIC DNA]</scope>
    <source>
        <strain evidence="10 11">PW21</strain>
    </source>
</reference>
<feature type="transmembrane region" description="Helical" evidence="8">
    <location>
        <begin position="79"/>
        <end position="97"/>
    </location>
</feature>
<dbReference type="EMBL" id="QKWH01000002">
    <property type="protein sequence ID" value="PZR54164.1"/>
    <property type="molecule type" value="Genomic_DNA"/>
</dbReference>
<evidence type="ECO:0000256" key="7">
    <source>
        <dbReference type="ARBA" id="ARBA00023235"/>
    </source>
</evidence>
<feature type="transmembrane region" description="Helical" evidence="8">
    <location>
        <begin position="31"/>
        <end position="59"/>
    </location>
</feature>
<evidence type="ECO:0000256" key="2">
    <source>
        <dbReference type="ARBA" id="ARBA00004829"/>
    </source>
</evidence>
<name>A0A2W5Y760_9MICO</name>
<dbReference type="NCBIfam" id="TIGR03462">
    <property type="entry name" value="CarR_dom_SF"/>
    <property type="match status" value="1"/>
</dbReference>
<dbReference type="AlphaFoldDB" id="A0A2W5Y760"/>
<dbReference type="Proteomes" id="UP000248783">
    <property type="component" value="Unassembled WGS sequence"/>
</dbReference>
<dbReference type="GO" id="GO:0045436">
    <property type="term" value="F:lycopene beta cyclase activity"/>
    <property type="evidence" value="ECO:0007669"/>
    <property type="project" value="UniProtKB-ARBA"/>
</dbReference>
<evidence type="ECO:0000256" key="4">
    <source>
        <dbReference type="ARBA" id="ARBA00022746"/>
    </source>
</evidence>